<dbReference type="RefSeq" id="WP_101332280.1">
    <property type="nucleotide sequence ID" value="NZ_PJNH01000003.1"/>
</dbReference>
<keyword evidence="2" id="KW-1185">Reference proteome</keyword>
<protein>
    <submittedName>
        <fullName evidence="1">Spore coat protein</fullName>
    </submittedName>
</protein>
<evidence type="ECO:0000313" key="2">
    <source>
        <dbReference type="Proteomes" id="UP000243524"/>
    </source>
</evidence>
<dbReference type="OrthoDB" id="1655185at2"/>
<reference evidence="1 2" key="1">
    <citation type="submission" date="2017-06" db="EMBL/GenBank/DDBJ databases">
        <title>the draft geome sequence of Illustriluteabacillus marina B3227.</title>
        <authorList>
            <person name="He R.-H."/>
            <person name="Du Z.-J."/>
        </authorList>
    </citation>
    <scope>NUCLEOTIDE SEQUENCE [LARGE SCALE GENOMIC DNA]</scope>
    <source>
        <strain evidence="1 2">B3227</strain>
    </source>
</reference>
<dbReference type="Proteomes" id="UP000243524">
    <property type="component" value="Unassembled WGS sequence"/>
</dbReference>
<dbReference type="Pfam" id="PF10612">
    <property type="entry name" value="Spore-coat_CotZ"/>
    <property type="match status" value="1"/>
</dbReference>
<gene>
    <name evidence="1" type="ORF">CEY16_12045</name>
</gene>
<keyword evidence="1" id="KW-0946">Virion</keyword>
<keyword evidence="1" id="KW-0167">Capsid protein</keyword>
<dbReference type="InterPro" id="IPR019593">
    <property type="entry name" value="Spore_coat_protein_Z/Y"/>
</dbReference>
<organism evidence="1 2">
    <name type="scientific">Halalkalibacillus sediminis</name>
    <dbReference type="NCBI Taxonomy" id="2018042"/>
    <lineage>
        <taxon>Bacteria</taxon>
        <taxon>Bacillati</taxon>
        <taxon>Bacillota</taxon>
        <taxon>Bacilli</taxon>
        <taxon>Bacillales</taxon>
        <taxon>Bacillaceae</taxon>
        <taxon>Halalkalibacillus</taxon>
    </lineage>
</organism>
<dbReference type="AlphaFoldDB" id="A0A2I0QSY5"/>
<comment type="caution">
    <text evidence="1">The sequence shown here is derived from an EMBL/GenBank/DDBJ whole genome shotgun (WGS) entry which is preliminary data.</text>
</comment>
<accession>A0A2I0QSY5</accession>
<sequence>MFEEEFDKHRDDCKNSKCVCKQVKKIAEAQDAVAGTGDCDVSCKQSIRDLVSPTTTSGNDTIPFILYCKCKPFIGSGVIQGTTSNNGGTRPAFTCIQTPIYRVKKVDKDCCATLELLLPVSMGGGTPGPREDTVCSYFPGEAIAAFQRTGICIKVDLCDFTAISCLDPVRARSVADFNMGAMGRSSHKED</sequence>
<name>A0A2I0QSY5_9BACI</name>
<dbReference type="EMBL" id="PJNH01000003">
    <property type="protein sequence ID" value="PKR77452.1"/>
    <property type="molecule type" value="Genomic_DNA"/>
</dbReference>
<evidence type="ECO:0000313" key="1">
    <source>
        <dbReference type="EMBL" id="PKR77452.1"/>
    </source>
</evidence>
<proteinExistence type="predicted"/>